<evidence type="ECO:0000313" key="2">
    <source>
        <dbReference type="EMBL" id="KAF9507392.1"/>
    </source>
</evidence>
<evidence type="ECO:0000313" key="3">
    <source>
        <dbReference type="Proteomes" id="UP000886523"/>
    </source>
</evidence>
<name>A0A9P6AKS4_9AGAM</name>
<dbReference type="Proteomes" id="UP000886523">
    <property type="component" value="Unassembled WGS sequence"/>
</dbReference>
<evidence type="ECO:0000256" key="1">
    <source>
        <dbReference type="SAM" id="MobiDB-lite"/>
    </source>
</evidence>
<comment type="caution">
    <text evidence="2">The sequence shown here is derived from an EMBL/GenBank/DDBJ whole genome shotgun (WGS) entry which is preliminary data.</text>
</comment>
<dbReference type="InterPro" id="IPR059179">
    <property type="entry name" value="MLKL-like_MCAfunc"/>
</dbReference>
<reference evidence="2" key="1">
    <citation type="journal article" date="2020" name="Nat. Commun.">
        <title>Large-scale genome sequencing of mycorrhizal fungi provides insights into the early evolution of symbiotic traits.</title>
        <authorList>
            <person name="Miyauchi S."/>
            <person name="Kiss E."/>
            <person name="Kuo A."/>
            <person name="Drula E."/>
            <person name="Kohler A."/>
            <person name="Sanchez-Garcia M."/>
            <person name="Morin E."/>
            <person name="Andreopoulos B."/>
            <person name="Barry K.W."/>
            <person name="Bonito G."/>
            <person name="Buee M."/>
            <person name="Carver A."/>
            <person name="Chen C."/>
            <person name="Cichocki N."/>
            <person name="Clum A."/>
            <person name="Culley D."/>
            <person name="Crous P.W."/>
            <person name="Fauchery L."/>
            <person name="Girlanda M."/>
            <person name="Hayes R.D."/>
            <person name="Keri Z."/>
            <person name="LaButti K."/>
            <person name="Lipzen A."/>
            <person name="Lombard V."/>
            <person name="Magnuson J."/>
            <person name="Maillard F."/>
            <person name="Murat C."/>
            <person name="Nolan M."/>
            <person name="Ohm R.A."/>
            <person name="Pangilinan J."/>
            <person name="Pereira M.F."/>
            <person name="Perotto S."/>
            <person name="Peter M."/>
            <person name="Pfister S."/>
            <person name="Riley R."/>
            <person name="Sitrit Y."/>
            <person name="Stielow J.B."/>
            <person name="Szollosi G."/>
            <person name="Zifcakova L."/>
            <person name="Stursova M."/>
            <person name="Spatafora J.W."/>
            <person name="Tedersoo L."/>
            <person name="Vaario L.M."/>
            <person name="Yamada A."/>
            <person name="Yan M."/>
            <person name="Wang P."/>
            <person name="Xu J."/>
            <person name="Bruns T."/>
            <person name="Baldrian P."/>
            <person name="Vilgalys R."/>
            <person name="Dunand C."/>
            <person name="Henrissat B."/>
            <person name="Grigoriev I.V."/>
            <person name="Hibbett D."/>
            <person name="Nagy L.G."/>
            <person name="Martin F.M."/>
        </authorList>
    </citation>
    <scope>NUCLEOTIDE SEQUENCE</scope>
    <source>
        <strain evidence="2">UP504</strain>
    </source>
</reference>
<keyword evidence="3" id="KW-1185">Reference proteome</keyword>
<accession>A0A9P6AKS4</accession>
<protein>
    <submittedName>
        <fullName evidence="2">Uncharacterized protein</fullName>
    </submittedName>
</protein>
<organism evidence="2 3">
    <name type="scientific">Hydnum rufescens UP504</name>
    <dbReference type="NCBI Taxonomy" id="1448309"/>
    <lineage>
        <taxon>Eukaryota</taxon>
        <taxon>Fungi</taxon>
        <taxon>Dikarya</taxon>
        <taxon>Basidiomycota</taxon>
        <taxon>Agaricomycotina</taxon>
        <taxon>Agaricomycetes</taxon>
        <taxon>Cantharellales</taxon>
        <taxon>Hydnaceae</taxon>
        <taxon>Hydnum</taxon>
    </lineage>
</organism>
<dbReference type="CDD" id="cd21037">
    <property type="entry name" value="MLKL_NTD"/>
    <property type="match status" value="1"/>
</dbReference>
<gene>
    <name evidence="2" type="ORF">BS47DRAFT_312788</name>
</gene>
<dbReference type="Gene3D" id="1.20.930.20">
    <property type="entry name" value="Adaptor protein Cbl, N-terminal domain"/>
    <property type="match status" value="1"/>
</dbReference>
<dbReference type="AlphaFoldDB" id="A0A9P6AKS4"/>
<dbReference type="EMBL" id="MU129082">
    <property type="protein sequence ID" value="KAF9507392.1"/>
    <property type="molecule type" value="Genomic_DNA"/>
</dbReference>
<dbReference type="InterPro" id="IPR036537">
    <property type="entry name" value="Adaptor_Cbl_N_dom_sf"/>
</dbReference>
<proteinExistence type="predicted"/>
<sequence length="397" mass="43182">MPFRTPFSRRKRGVQPPSAPSNDSSPNRPSTSAYVNPPTTPQQSYPDYLNENAGPGWDAALVMSSLIRDIPALPLALSGPLTQVFDVVGEVIEAVKTMRDGRDGCTQLIVRVMKFLESFVGGLKGSNIPDNMAVASSLFILRRNLMAICADAKRWSSLNVLSRYVQRNQIMTAISRHGENLTDCFHAFQIVTLTSITASNPVDRVGTIASPGPSVPARPLLASENTPASIVLEGLRNLFELPAGQAVFEQIGVAVQGRLEEIGLRATSTALGSRDAGMTGLQTGHDCHASYLTSQISELTAEVRGVLPHISVRTDVEAQAVRWKTHQQPTGDPTRQLRETVTATLELLNELHDVREVQLDLAMLARKMNDLSRNLHDLGLWGEAFEVQTMAVVLCAL</sequence>
<feature type="region of interest" description="Disordered" evidence="1">
    <location>
        <begin position="1"/>
        <end position="47"/>
    </location>
</feature>
<dbReference type="GO" id="GO:0007166">
    <property type="term" value="P:cell surface receptor signaling pathway"/>
    <property type="evidence" value="ECO:0007669"/>
    <property type="project" value="InterPro"/>
</dbReference>
<feature type="compositionally biased region" description="Low complexity" evidence="1">
    <location>
        <begin position="20"/>
        <end position="32"/>
    </location>
</feature>